<dbReference type="EMBL" id="LODT01000013">
    <property type="protein sequence ID" value="KYR00443.1"/>
    <property type="molecule type" value="Genomic_DNA"/>
</dbReference>
<keyword evidence="2" id="KW-1185">Reference proteome</keyword>
<proteinExistence type="predicted"/>
<reference evidence="1 2" key="1">
    <citation type="submission" date="2015-12" db="EMBL/GenBank/DDBJ databases">
        <title>Dictyostelia acquired genes for synthesis and detection of signals that induce cell-type specialization by lateral gene transfer from prokaryotes.</title>
        <authorList>
            <person name="Gloeckner G."/>
            <person name="Schaap P."/>
        </authorList>
    </citation>
    <scope>NUCLEOTIDE SEQUENCE [LARGE SCALE GENOMIC DNA]</scope>
    <source>
        <strain evidence="1 2">TK</strain>
    </source>
</reference>
<gene>
    <name evidence="1" type="ORF">DLAC_02437</name>
</gene>
<accession>A0A152A2G3</accession>
<name>A0A152A2G3_TIELA</name>
<comment type="caution">
    <text evidence="1">The sequence shown here is derived from an EMBL/GenBank/DDBJ whole genome shotgun (WGS) entry which is preliminary data.</text>
</comment>
<protein>
    <submittedName>
        <fullName evidence="1">Uncharacterized protein</fullName>
    </submittedName>
</protein>
<evidence type="ECO:0000313" key="1">
    <source>
        <dbReference type="EMBL" id="KYR00443.1"/>
    </source>
</evidence>
<organism evidence="1 2">
    <name type="scientific">Tieghemostelium lacteum</name>
    <name type="common">Slime mold</name>
    <name type="synonym">Dictyostelium lacteum</name>
    <dbReference type="NCBI Taxonomy" id="361077"/>
    <lineage>
        <taxon>Eukaryota</taxon>
        <taxon>Amoebozoa</taxon>
        <taxon>Evosea</taxon>
        <taxon>Eumycetozoa</taxon>
        <taxon>Dictyostelia</taxon>
        <taxon>Dictyosteliales</taxon>
        <taxon>Raperosteliaceae</taxon>
        <taxon>Tieghemostelium</taxon>
    </lineage>
</organism>
<evidence type="ECO:0000313" key="2">
    <source>
        <dbReference type="Proteomes" id="UP000076078"/>
    </source>
</evidence>
<sequence length="1414" mass="163809">MTLSLGFSSTCFSLRVISAEQSLRDLTTNISRDINNPDKVYELLDNFFNSSKGTIIDIFILRKLNYDFNLQFILSRIFKWVTSKDVNRRVFAVTLVEKQITLGSYTYIFDLGIITKKEFIKMLITDPLIYQVSDENILNMGVFSRETMDKIWVLVCEIYFEFVEENKKNKNRETVDLVRSLVYRITESLIQLHLFDMLAKSKRVKGYNRILVTKKLMENMVKMITTDPFEKEFPDMEMVMGYLYTLMERGNYTPELLDIIPSVLFNGEYYHKVFGMLKLRSTPDHLRFKVVELLNKLMVSNDDLALLRLLTCIKDDVNQYFKDEKQLGQALKSVFKLVTTTPQKISERDMKNAMQLYNLFQNLWNQVLDSNLVRELNQLYNSALAVKENLQNPTHFIIPLLEIGQLELNFSHLINQIFKQNQYASSKFEILNFILQKRFNDPMFPLIIEYLKENIHQMNIVVRFEFPTLEYLLRLGKETGNRNLSIYAFKCLISQNTSLIDKLSQFEVVFNHYPQLFTDIQVNEVLERNMTYEFFQASIIFEKYEMVIKLFEVLIKSGPSATGAIFTARNVIEKLICKPNHESVKDTQYLGKWFTFILKLAQNPGTFFLVASLLKTEMFIPLLSTNSFLRDRKDITTQLKSLETLVQLFPGLFEKMCFELIPNLSKSLDSNQIKLVLTTIPQSSKNTLDAFGNVKLFIYSNFLLNLGPVGYKVPEKLGEAIRILHLAFKDQFDFQNWIQFYLFKPKRLLELLTLQPQLLNNPNNYRILMNSLDNPKFNISRQYLLSNNFQPLVNSIVTSKSFMYLPDTIFTQILRYIIFDKSKSMRYKVSLATVSKKFFYIVKKTIQQGFENTSTLSENWFINRGFKVYHQTGWDIKSPWCLLETVRLVSVMNHSDLNYFGHDISAVENLVLDYQTLLSLNLHERDLSKSKIKRVKLKVPSEILYGISLIQVIHKLPLLQSLEIEDIFNLSGFYGNLLTPEFTRRLKTLKLKVTKHLADVDTLIKPIRSDLNIEYHFISGNIYNSDSRISKYTNLTKTESNFGTTPFSTTIDKLTSVSSLQLQEEHAKTLFGDKRRIIELPLLKKLKIACKNQESDLTFILDTLHAFKSLKELVFNHPGIVQRSRPTSESFLPRSMYTYKTTTVTQPSQPVNLLEFKSVSDEYTFNFKTWEPSKYGFTKINKVQLKLPNNSDTSQNQVKKISKITSNTISSSTSIGMYQPSINSTGYSGIGAYNPKTEEIDDSPNLNFATTSNNFTSSFMPVIGGSIINNSNSFISSNNGSGNSGNIFEPIDPYNTDIDIDVVPYRVPSSGYQVRNPRIYYGSNNSTNNNYNQTTPTTSTLTTAKTSQDDYFTLLLEKIHQNSSVKCLKFQSEFITFIHIFESKMNNDNIIYTKSPVPKALWYVSNDYQTLYRI</sequence>
<dbReference type="InParanoid" id="A0A152A2G3"/>
<dbReference type="Proteomes" id="UP000076078">
    <property type="component" value="Unassembled WGS sequence"/>
</dbReference>